<evidence type="ECO:0000313" key="1">
    <source>
        <dbReference type="EMBL" id="WQE04892.1"/>
    </source>
</evidence>
<dbReference type="Proteomes" id="UP001324384">
    <property type="component" value="Chromosome"/>
</dbReference>
<name>A0ABZ0X041_9GAMM</name>
<protein>
    <submittedName>
        <fullName evidence="1">Uncharacterized protein</fullName>
    </submittedName>
</protein>
<dbReference type="EMBL" id="CP139961">
    <property type="protein sequence ID" value="WQE04892.1"/>
    <property type="molecule type" value="Genomic_DNA"/>
</dbReference>
<gene>
    <name evidence="1" type="ORF">U0021_04770</name>
</gene>
<reference evidence="1 2" key="1">
    <citation type="submission" date="2023-12" db="EMBL/GenBank/DDBJ databases">
        <title>Genome sequencing and assembly of bacterial species from a model synthetic community.</title>
        <authorList>
            <person name="Hogle S.L."/>
        </authorList>
    </citation>
    <scope>NUCLEOTIDE SEQUENCE [LARGE SCALE GENOMIC DNA]</scope>
    <source>
        <strain evidence="1 2">HAMBI_2792</strain>
    </source>
</reference>
<evidence type="ECO:0000313" key="2">
    <source>
        <dbReference type="Proteomes" id="UP001324384"/>
    </source>
</evidence>
<dbReference type="RefSeq" id="WP_114800966.1">
    <property type="nucleotide sequence ID" value="NZ_CP139961.1"/>
</dbReference>
<organism evidence="1 2">
    <name type="scientific">Moraxella canis</name>
    <dbReference type="NCBI Taxonomy" id="90239"/>
    <lineage>
        <taxon>Bacteria</taxon>
        <taxon>Pseudomonadati</taxon>
        <taxon>Pseudomonadota</taxon>
        <taxon>Gammaproteobacteria</taxon>
        <taxon>Moraxellales</taxon>
        <taxon>Moraxellaceae</taxon>
        <taxon>Moraxella</taxon>
    </lineage>
</organism>
<keyword evidence="2" id="KW-1185">Reference proteome</keyword>
<sequence length="164" mass="19046">MINCSNEHQNFATLRQWLVSNMHSLDWHYFKTAYGNAKDDMPNQLQALFSDDKIGALHAVHQLHSGLCHQGLDVSSASVPAYPYLMYALMSFDDEIKTELLDLFLDFAMRVCTDDKPQKAHHLHLRTNLLQDRVKFEQLRHHDNADIRTRAYKICVILGKYDKT</sequence>
<accession>A0ABZ0X041</accession>
<proteinExistence type="predicted"/>